<dbReference type="AlphaFoldDB" id="A0A3S5AGT3"/>
<dbReference type="InterPro" id="IPR036457">
    <property type="entry name" value="PPM-type-like_dom_sf"/>
</dbReference>
<dbReference type="Gene3D" id="3.60.40.10">
    <property type="entry name" value="PPM-type phosphatase domain"/>
    <property type="match status" value="1"/>
</dbReference>
<name>A0A3S5AGT3_9PLAT</name>
<dbReference type="OrthoDB" id="420076at2759"/>
<dbReference type="Proteomes" id="UP000784294">
    <property type="component" value="Unassembled WGS sequence"/>
</dbReference>
<gene>
    <name evidence="2" type="ORF">PXEA_LOCUS9523</name>
</gene>
<keyword evidence="3" id="KW-1185">Reference proteome</keyword>
<sequence>MILSGLPGCLRRITELLYHIFTGELMPLRAFGDIRYKWSVDHLKHVARLLDLPPNYPVHPAFYTTPPYLVATPQILYRQLQPGRDACLILATDGLWDMVSPREAVTVVARHWHDYHGVSVSLILTFTFHDICANLCIHIPFFLKYYKNHL</sequence>
<evidence type="ECO:0000313" key="2">
    <source>
        <dbReference type="EMBL" id="VEL16083.1"/>
    </source>
</evidence>
<evidence type="ECO:0000313" key="3">
    <source>
        <dbReference type="Proteomes" id="UP000784294"/>
    </source>
</evidence>
<comment type="caution">
    <text evidence="2">The sequence shown here is derived from an EMBL/GenBank/DDBJ whole genome shotgun (WGS) entry which is preliminary data.</text>
</comment>
<evidence type="ECO:0000259" key="1">
    <source>
        <dbReference type="PROSITE" id="PS51746"/>
    </source>
</evidence>
<dbReference type="EMBL" id="CAAALY010027072">
    <property type="protein sequence ID" value="VEL16083.1"/>
    <property type="molecule type" value="Genomic_DNA"/>
</dbReference>
<organism evidence="2 3">
    <name type="scientific">Protopolystoma xenopodis</name>
    <dbReference type="NCBI Taxonomy" id="117903"/>
    <lineage>
        <taxon>Eukaryota</taxon>
        <taxon>Metazoa</taxon>
        <taxon>Spiralia</taxon>
        <taxon>Lophotrochozoa</taxon>
        <taxon>Platyhelminthes</taxon>
        <taxon>Monogenea</taxon>
        <taxon>Polyopisthocotylea</taxon>
        <taxon>Polystomatidea</taxon>
        <taxon>Polystomatidae</taxon>
        <taxon>Protopolystoma</taxon>
    </lineage>
</organism>
<dbReference type="GO" id="GO:0004741">
    <property type="term" value="F:[pyruvate dehydrogenase (acetyl-transferring)]-phosphatase activity"/>
    <property type="evidence" value="ECO:0007669"/>
    <property type="project" value="TreeGrafter"/>
</dbReference>
<dbReference type="PANTHER" id="PTHR13832">
    <property type="entry name" value="PROTEIN PHOSPHATASE 2C"/>
    <property type="match status" value="1"/>
</dbReference>
<dbReference type="GO" id="GO:0005739">
    <property type="term" value="C:mitochondrion"/>
    <property type="evidence" value="ECO:0007669"/>
    <property type="project" value="TreeGrafter"/>
</dbReference>
<dbReference type="PROSITE" id="PS51746">
    <property type="entry name" value="PPM_2"/>
    <property type="match status" value="1"/>
</dbReference>
<feature type="domain" description="PPM-type phosphatase" evidence="1">
    <location>
        <begin position="1"/>
        <end position="150"/>
    </location>
</feature>
<protein>
    <recommendedName>
        <fullName evidence="1">PPM-type phosphatase domain-containing protein</fullName>
    </recommendedName>
</protein>
<proteinExistence type="predicted"/>
<dbReference type="PANTHER" id="PTHR13832:SF792">
    <property type="entry name" value="GM14286P"/>
    <property type="match status" value="1"/>
</dbReference>
<dbReference type="InterPro" id="IPR015655">
    <property type="entry name" value="PP2C"/>
</dbReference>
<dbReference type="InterPro" id="IPR001932">
    <property type="entry name" value="PPM-type_phosphatase-like_dom"/>
</dbReference>
<dbReference type="Pfam" id="PF00481">
    <property type="entry name" value="PP2C"/>
    <property type="match status" value="1"/>
</dbReference>
<dbReference type="SUPFAM" id="SSF81606">
    <property type="entry name" value="PP2C-like"/>
    <property type="match status" value="1"/>
</dbReference>
<accession>A0A3S5AGT3</accession>
<reference evidence="2" key="1">
    <citation type="submission" date="2018-11" db="EMBL/GenBank/DDBJ databases">
        <authorList>
            <consortium name="Pathogen Informatics"/>
        </authorList>
    </citation>
    <scope>NUCLEOTIDE SEQUENCE</scope>
</reference>